<dbReference type="RefSeq" id="WP_068670611.1">
    <property type="nucleotide sequence ID" value="NZ_LWLG01000009.1"/>
</dbReference>
<keyword evidence="3" id="KW-0997">Cell inner membrane</keyword>
<comment type="subcellular location">
    <subcellularLocation>
        <location evidence="1">Membrane</location>
        <topology evidence="1">Multi-pass membrane protein</topology>
    </subcellularLocation>
</comment>
<keyword evidence="2" id="KW-1003">Cell membrane</keyword>
<dbReference type="FunFam" id="1.20.1540.10:FF:000027">
    <property type="entry name" value="Rhomboid family intramembrane serine protease"/>
    <property type="match status" value="1"/>
</dbReference>
<dbReference type="GO" id="GO:0016020">
    <property type="term" value="C:membrane"/>
    <property type="evidence" value="ECO:0007669"/>
    <property type="project" value="UniProtKB-SubCell"/>
</dbReference>
<keyword evidence="9" id="KW-0378">Hydrolase</keyword>
<dbReference type="GO" id="GO:0004252">
    <property type="term" value="F:serine-type endopeptidase activity"/>
    <property type="evidence" value="ECO:0007669"/>
    <property type="project" value="InterPro"/>
</dbReference>
<feature type="transmembrane region" description="Helical" evidence="7">
    <location>
        <begin position="132"/>
        <end position="150"/>
    </location>
</feature>
<dbReference type="PANTHER" id="PTHR43066">
    <property type="entry name" value="RHOMBOID-RELATED PROTEIN"/>
    <property type="match status" value="1"/>
</dbReference>
<evidence type="ECO:0000259" key="8">
    <source>
        <dbReference type="Pfam" id="PF01694"/>
    </source>
</evidence>
<keyword evidence="10" id="KW-1185">Reference proteome</keyword>
<dbReference type="InterPro" id="IPR035952">
    <property type="entry name" value="Rhomboid-like_sf"/>
</dbReference>
<reference evidence="9 10" key="1">
    <citation type="submission" date="2016-04" db="EMBL/GenBank/DDBJ databases">
        <title>Genome analysis of Thermosulfurimonas dismutans, the first thermophilic sulfur-disproportionating bacterium of the phylum Thermodesulfobacteria.</title>
        <authorList>
            <person name="Mardanov A.V."/>
            <person name="Beletsky A.V."/>
            <person name="Kadnikov V.V."/>
            <person name="Slobodkin A.I."/>
            <person name="Ravin N.V."/>
        </authorList>
    </citation>
    <scope>NUCLEOTIDE SEQUENCE [LARGE SCALE GENOMIC DNA]</scope>
    <source>
        <strain evidence="9 10">S95</strain>
    </source>
</reference>
<feature type="transmembrane region" description="Helical" evidence="7">
    <location>
        <begin position="202"/>
        <end position="222"/>
    </location>
</feature>
<evidence type="ECO:0000256" key="5">
    <source>
        <dbReference type="ARBA" id="ARBA00022989"/>
    </source>
</evidence>
<evidence type="ECO:0000256" key="4">
    <source>
        <dbReference type="ARBA" id="ARBA00022692"/>
    </source>
</evidence>
<feature type="domain" description="Peptidase S54 rhomboid" evidence="8">
    <location>
        <begin position="68"/>
        <end position="222"/>
    </location>
</feature>
<keyword evidence="5 7" id="KW-1133">Transmembrane helix</keyword>
<gene>
    <name evidence="9" type="ORF">TDIS_1355</name>
</gene>
<sequence length="248" mass="28188">MIPLQDILPRRTVPLVTWGLIAVNTLVFLFEIALPQPQRELLFHYLGLIPARITDPEWAKLHGFPPGAYLTFFTHLFLHGGWVHFLGNMWTLWIFGDNVEDRLGHVRFLFFYLFCGIAAALVHIYIHPLSTVPTIGASGAISGVLGAYLVMFPLARVIVMVPIFIIPFFFEIPAIVYLGYWYLIQIFSGTLSLALPGEVGGVAWWAHVGGFLAGVLTHRLFYQKRRSYFKDEEVPWGAVISYIDRINR</sequence>
<dbReference type="Proteomes" id="UP000078390">
    <property type="component" value="Unassembled WGS sequence"/>
</dbReference>
<feature type="transmembrane region" description="Helical" evidence="7">
    <location>
        <begin position="157"/>
        <end position="182"/>
    </location>
</feature>
<feature type="transmembrane region" description="Helical" evidence="7">
    <location>
        <begin position="76"/>
        <end position="96"/>
    </location>
</feature>
<dbReference type="PATRIC" id="fig|999894.6.peg.1352"/>
<dbReference type="InterPro" id="IPR022764">
    <property type="entry name" value="Peptidase_S54_rhomboid_dom"/>
</dbReference>
<evidence type="ECO:0000256" key="3">
    <source>
        <dbReference type="ARBA" id="ARBA00022519"/>
    </source>
</evidence>
<dbReference type="AlphaFoldDB" id="A0A179D3G4"/>
<dbReference type="SUPFAM" id="SSF144091">
    <property type="entry name" value="Rhomboid-like"/>
    <property type="match status" value="1"/>
</dbReference>
<keyword evidence="9" id="KW-0645">Protease</keyword>
<feature type="transmembrane region" description="Helical" evidence="7">
    <location>
        <begin position="108"/>
        <end position="126"/>
    </location>
</feature>
<evidence type="ECO:0000256" key="6">
    <source>
        <dbReference type="ARBA" id="ARBA00023136"/>
    </source>
</evidence>
<dbReference type="PANTHER" id="PTHR43066:SF26">
    <property type="entry name" value="RHOMBOID PROTEASE GLPG"/>
    <property type="match status" value="1"/>
</dbReference>
<evidence type="ECO:0000256" key="7">
    <source>
        <dbReference type="SAM" id="Phobius"/>
    </source>
</evidence>
<evidence type="ECO:0000256" key="2">
    <source>
        <dbReference type="ARBA" id="ARBA00022475"/>
    </source>
</evidence>
<evidence type="ECO:0000256" key="1">
    <source>
        <dbReference type="ARBA" id="ARBA00004141"/>
    </source>
</evidence>
<accession>A0A179D3G4</accession>
<keyword evidence="4 7" id="KW-0812">Transmembrane</keyword>
<dbReference type="STRING" id="999894.TDIS_1355"/>
<dbReference type="Gene3D" id="1.20.1540.10">
    <property type="entry name" value="Rhomboid-like"/>
    <property type="match status" value="1"/>
</dbReference>
<evidence type="ECO:0000313" key="9">
    <source>
        <dbReference type="EMBL" id="OAQ20586.1"/>
    </source>
</evidence>
<protein>
    <submittedName>
        <fullName evidence="9">Rhomboid family serine protease</fullName>
    </submittedName>
</protein>
<evidence type="ECO:0000313" key="10">
    <source>
        <dbReference type="Proteomes" id="UP000078390"/>
    </source>
</evidence>
<feature type="transmembrane region" description="Helical" evidence="7">
    <location>
        <begin position="12"/>
        <end position="34"/>
    </location>
</feature>
<proteinExistence type="predicted"/>
<dbReference type="OrthoDB" id="9813074at2"/>
<dbReference type="GO" id="GO:0006508">
    <property type="term" value="P:proteolysis"/>
    <property type="evidence" value="ECO:0007669"/>
    <property type="project" value="UniProtKB-KW"/>
</dbReference>
<dbReference type="Pfam" id="PF01694">
    <property type="entry name" value="Rhomboid"/>
    <property type="match status" value="1"/>
</dbReference>
<name>A0A179D3G4_9BACT</name>
<keyword evidence="6 7" id="KW-0472">Membrane</keyword>
<comment type="caution">
    <text evidence="9">The sequence shown here is derived from an EMBL/GenBank/DDBJ whole genome shotgun (WGS) entry which is preliminary data.</text>
</comment>
<organism evidence="9 10">
    <name type="scientific">Thermosulfurimonas dismutans</name>
    <dbReference type="NCBI Taxonomy" id="999894"/>
    <lineage>
        <taxon>Bacteria</taxon>
        <taxon>Pseudomonadati</taxon>
        <taxon>Thermodesulfobacteriota</taxon>
        <taxon>Thermodesulfobacteria</taxon>
        <taxon>Thermodesulfobacteriales</taxon>
        <taxon>Thermodesulfobacteriaceae</taxon>
        <taxon>Thermosulfurimonas</taxon>
    </lineage>
</organism>
<dbReference type="EMBL" id="LWLG01000009">
    <property type="protein sequence ID" value="OAQ20586.1"/>
    <property type="molecule type" value="Genomic_DNA"/>
</dbReference>